<feature type="repeat" description="WD" evidence="5">
    <location>
        <begin position="614"/>
        <end position="655"/>
    </location>
</feature>
<feature type="binding site" evidence="6">
    <location>
        <position position="56"/>
    </location>
    <ligand>
        <name>ATP</name>
        <dbReference type="ChEBI" id="CHEBI:30616"/>
    </ligand>
</feature>
<feature type="compositionally biased region" description="Low complexity" evidence="7">
    <location>
        <begin position="356"/>
        <end position="370"/>
    </location>
</feature>
<dbReference type="InterPro" id="IPR017441">
    <property type="entry name" value="Protein_kinase_ATP_BS"/>
</dbReference>
<comment type="caution">
    <text evidence="9">The sequence shown here is derived from an EMBL/GenBank/DDBJ whole genome shotgun (WGS) entry which is preliminary data.</text>
</comment>
<protein>
    <submittedName>
        <fullName evidence="9">Serine/threonine protein kinase</fullName>
    </submittedName>
</protein>
<dbReference type="InterPro" id="IPR008271">
    <property type="entry name" value="Ser/Thr_kinase_AS"/>
</dbReference>
<accession>A0A951ULB4</accession>
<dbReference type="PROSITE" id="PS50294">
    <property type="entry name" value="WD_REPEATS_REGION"/>
    <property type="match status" value="6"/>
</dbReference>
<evidence type="ECO:0000256" key="6">
    <source>
        <dbReference type="PROSITE-ProRule" id="PRU10141"/>
    </source>
</evidence>
<evidence type="ECO:0000256" key="5">
    <source>
        <dbReference type="PROSITE-ProRule" id="PRU00221"/>
    </source>
</evidence>
<name>A0A951ULB4_9CYAN</name>
<feature type="repeat" description="WD" evidence="5">
    <location>
        <begin position="697"/>
        <end position="729"/>
    </location>
</feature>
<organism evidence="9 10">
    <name type="scientific">Drouetiella hepatica Uher 2000/2452</name>
    <dbReference type="NCBI Taxonomy" id="904376"/>
    <lineage>
        <taxon>Bacteria</taxon>
        <taxon>Bacillati</taxon>
        <taxon>Cyanobacteriota</taxon>
        <taxon>Cyanophyceae</taxon>
        <taxon>Oculatellales</taxon>
        <taxon>Oculatellaceae</taxon>
        <taxon>Drouetiella</taxon>
    </lineage>
</organism>
<feature type="domain" description="Protein kinase" evidence="8">
    <location>
        <begin position="27"/>
        <end position="327"/>
    </location>
</feature>
<feature type="region of interest" description="Disordered" evidence="7">
    <location>
        <begin position="350"/>
        <end position="379"/>
    </location>
</feature>
<dbReference type="InterPro" id="IPR019775">
    <property type="entry name" value="WD40_repeat_CS"/>
</dbReference>
<dbReference type="Pfam" id="PF00400">
    <property type="entry name" value="WD40"/>
    <property type="match status" value="7"/>
</dbReference>
<keyword evidence="2" id="KW-0677">Repeat</keyword>
<feature type="repeat" description="WD" evidence="5">
    <location>
        <begin position="486"/>
        <end position="527"/>
    </location>
</feature>
<dbReference type="PANTHER" id="PTHR22847">
    <property type="entry name" value="WD40 REPEAT PROTEIN"/>
    <property type="match status" value="1"/>
</dbReference>
<evidence type="ECO:0000313" key="9">
    <source>
        <dbReference type="EMBL" id="MBW4657862.1"/>
    </source>
</evidence>
<dbReference type="SMART" id="SM00220">
    <property type="entry name" value="S_TKc"/>
    <property type="match status" value="1"/>
</dbReference>
<dbReference type="CDD" id="cd14014">
    <property type="entry name" value="STKc_PknB_like"/>
    <property type="match status" value="1"/>
</dbReference>
<dbReference type="InterPro" id="IPR020472">
    <property type="entry name" value="WD40_PAC1"/>
</dbReference>
<evidence type="ECO:0000256" key="3">
    <source>
        <dbReference type="ARBA" id="ARBA00022741"/>
    </source>
</evidence>
<feature type="repeat" description="WD" evidence="5">
    <location>
        <begin position="656"/>
        <end position="696"/>
    </location>
</feature>
<evidence type="ECO:0000313" key="10">
    <source>
        <dbReference type="Proteomes" id="UP000757435"/>
    </source>
</evidence>
<keyword evidence="3 6" id="KW-0547">Nucleotide-binding</keyword>
<dbReference type="GO" id="GO:0005524">
    <property type="term" value="F:ATP binding"/>
    <property type="evidence" value="ECO:0007669"/>
    <property type="project" value="UniProtKB-UniRule"/>
</dbReference>
<dbReference type="InterPro" id="IPR001680">
    <property type="entry name" value="WD40_rpt"/>
</dbReference>
<dbReference type="PROSITE" id="PS00678">
    <property type="entry name" value="WD_REPEATS_1"/>
    <property type="match status" value="5"/>
</dbReference>
<evidence type="ECO:0000256" key="1">
    <source>
        <dbReference type="ARBA" id="ARBA00022574"/>
    </source>
</evidence>
<dbReference type="PANTHER" id="PTHR22847:SF637">
    <property type="entry name" value="WD REPEAT DOMAIN 5B"/>
    <property type="match status" value="1"/>
</dbReference>
<keyword evidence="9" id="KW-0723">Serine/threonine-protein kinase</keyword>
<feature type="repeat" description="WD" evidence="5">
    <location>
        <begin position="528"/>
        <end position="569"/>
    </location>
</feature>
<keyword evidence="4 6" id="KW-0067">ATP-binding</keyword>
<reference evidence="9" key="1">
    <citation type="submission" date="2021-05" db="EMBL/GenBank/DDBJ databases">
        <authorList>
            <person name="Pietrasiak N."/>
            <person name="Ward R."/>
            <person name="Stajich J.E."/>
            <person name="Kurbessoian T."/>
        </authorList>
    </citation>
    <scope>NUCLEOTIDE SEQUENCE</scope>
    <source>
        <strain evidence="9">UHER 2000/2452</strain>
    </source>
</reference>
<dbReference type="PROSITE" id="PS50011">
    <property type="entry name" value="PROTEIN_KINASE_DOM"/>
    <property type="match status" value="1"/>
</dbReference>
<evidence type="ECO:0000256" key="7">
    <source>
        <dbReference type="SAM" id="MobiDB-lite"/>
    </source>
</evidence>
<evidence type="ECO:0000259" key="8">
    <source>
        <dbReference type="PROSITE" id="PS50011"/>
    </source>
</evidence>
<gene>
    <name evidence="9" type="ORF">KME15_04255</name>
</gene>
<dbReference type="Gene3D" id="1.10.510.10">
    <property type="entry name" value="Transferase(Phosphotransferase) domain 1"/>
    <property type="match status" value="1"/>
</dbReference>
<dbReference type="Gene3D" id="3.30.200.20">
    <property type="entry name" value="Phosphorylase Kinase, domain 1"/>
    <property type="match status" value="1"/>
</dbReference>
<dbReference type="InterPro" id="IPR000719">
    <property type="entry name" value="Prot_kinase_dom"/>
</dbReference>
<evidence type="ECO:0000256" key="2">
    <source>
        <dbReference type="ARBA" id="ARBA00022737"/>
    </source>
</evidence>
<dbReference type="PROSITE" id="PS00107">
    <property type="entry name" value="PROTEIN_KINASE_ATP"/>
    <property type="match status" value="1"/>
</dbReference>
<dbReference type="InterPro" id="IPR036322">
    <property type="entry name" value="WD40_repeat_dom_sf"/>
</dbReference>
<dbReference type="Proteomes" id="UP000757435">
    <property type="component" value="Unassembled WGS sequence"/>
</dbReference>
<keyword evidence="9" id="KW-0418">Kinase</keyword>
<dbReference type="GO" id="GO:0004674">
    <property type="term" value="F:protein serine/threonine kinase activity"/>
    <property type="evidence" value="ECO:0007669"/>
    <property type="project" value="UniProtKB-KW"/>
</dbReference>
<reference evidence="9" key="2">
    <citation type="journal article" date="2022" name="Microbiol. Resour. Announc.">
        <title>Metagenome Sequencing to Explore Phylogenomics of Terrestrial Cyanobacteria.</title>
        <authorList>
            <person name="Ward R.D."/>
            <person name="Stajich J.E."/>
            <person name="Johansen J.R."/>
            <person name="Huntemann M."/>
            <person name="Clum A."/>
            <person name="Foster B."/>
            <person name="Foster B."/>
            <person name="Roux S."/>
            <person name="Palaniappan K."/>
            <person name="Varghese N."/>
            <person name="Mukherjee S."/>
            <person name="Reddy T.B.K."/>
            <person name="Daum C."/>
            <person name="Copeland A."/>
            <person name="Chen I.A."/>
            <person name="Ivanova N.N."/>
            <person name="Kyrpides N.C."/>
            <person name="Shapiro N."/>
            <person name="Eloe-Fadrosh E.A."/>
            <person name="Pietrasiak N."/>
        </authorList>
    </citation>
    <scope>NUCLEOTIDE SEQUENCE</scope>
    <source>
        <strain evidence="9">UHER 2000/2452</strain>
    </source>
</reference>
<dbReference type="AlphaFoldDB" id="A0A951ULB4"/>
<dbReference type="PRINTS" id="PR00320">
    <property type="entry name" value="GPROTEINBRPT"/>
</dbReference>
<dbReference type="CDD" id="cd00200">
    <property type="entry name" value="WD40"/>
    <property type="match status" value="1"/>
</dbReference>
<dbReference type="SUPFAM" id="SSF50978">
    <property type="entry name" value="WD40 repeat-like"/>
    <property type="match status" value="1"/>
</dbReference>
<dbReference type="PROSITE" id="PS00108">
    <property type="entry name" value="PROTEIN_KINASE_ST"/>
    <property type="match status" value="1"/>
</dbReference>
<dbReference type="SUPFAM" id="SSF56112">
    <property type="entry name" value="Protein kinase-like (PK-like)"/>
    <property type="match status" value="1"/>
</dbReference>
<dbReference type="InterPro" id="IPR011009">
    <property type="entry name" value="Kinase-like_dom_sf"/>
</dbReference>
<dbReference type="SMART" id="SM00320">
    <property type="entry name" value="WD40"/>
    <property type="match status" value="7"/>
</dbReference>
<keyword evidence="9" id="KW-0808">Transferase</keyword>
<keyword evidence="1 5" id="KW-0853">WD repeat</keyword>
<dbReference type="InterPro" id="IPR015943">
    <property type="entry name" value="WD40/YVTN_repeat-like_dom_sf"/>
</dbReference>
<feature type="repeat" description="WD" evidence="5">
    <location>
        <begin position="569"/>
        <end position="610"/>
    </location>
</feature>
<dbReference type="EMBL" id="JAHHHD010000003">
    <property type="protein sequence ID" value="MBW4657862.1"/>
    <property type="molecule type" value="Genomic_DNA"/>
</dbReference>
<dbReference type="PROSITE" id="PS50082">
    <property type="entry name" value="WD_REPEATS_2"/>
    <property type="match status" value="6"/>
</dbReference>
<proteinExistence type="predicted"/>
<sequence length="729" mass="78384">MVIALSQPNSLSSQPNPWSGRLVGDRYRVNERLGSGGMGDVFLATDIRLGKPVAVKLLRESLALAEDLDFKRRFERECAICAALKSPHIVQVSDYGVTAEGYPFYVMEYLQGQPLDQLLFNQPRLSVTRTCNIMTQICAGLQLAHEGVVLWSGEVASSERIKVIHRDLKPANIFLVPSALGEFVKVIDFGIAKIHSLQAEFTSATSVFLGTCHYASPEQFDIRGEVDERSDIYSLGVILYEMLAGIDPFGFDFRAKRVSNDVWLTAHATQPVKPLRSQPNCDSISPELEAVVMRCLEKSPGDRFVSVAALSKALQSANAETPINSLLLAPATGQQPAPSQTDLATVARSPLATPVPGSSSLGSSSLGSPSRAVSPLETASQQSGRKFPLLLMGGGVLLALAIGIYALPQVLQSSQPNGTSTAQLASSIRTFSVAKTLKGNSHPVWSAVLSPDEQTLISGGEDKDAAGQFYPIKIWDIKTGQMQRTLEGHLAAIRSLSLSQNGQILASSGGDNTIKVWDVPTGKLLHTLEGHAGSVWSVALSKDGQTLISGSEDTTVRVWDLRTENSRVLAEHAAVVYSVALSPDGKTIASGSADKTIRMWDLATGELIRTLGEPGGHRDTVRAVAFSPNGEQLASVGWDGFVKSWDSTTGQLLQTFEGHSDRVDSVTFINDRMLASASLDKTIKIWDTQNGQMLQNIPAHSNWVLSVNAQPAAQSLVSSSSDTTIKLWQ</sequence>
<evidence type="ECO:0000256" key="4">
    <source>
        <dbReference type="ARBA" id="ARBA00022840"/>
    </source>
</evidence>
<dbReference type="Pfam" id="PF00069">
    <property type="entry name" value="Pkinase"/>
    <property type="match status" value="1"/>
</dbReference>
<dbReference type="Gene3D" id="2.130.10.10">
    <property type="entry name" value="YVTN repeat-like/Quinoprotein amine dehydrogenase"/>
    <property type="match status" value="3"/>
</dbReference>